<evidence type="ECO:0000256" key="1">
    <source>
        <dbReference type="ARBA" id="ARBA00022723"/>
    </source>
</evidence>
<gene>
    <name evidence="7" type="ORF">ND2E_0796</name>
</gene>
<dbReference type="InterPro" id="IPR002355">
    <property type="entry name" value="Cu_oxidase_Cu_BS"/>
</dbReference>
<dbReference type="EMBL" id="JQED01000056">
    <property type="protein sequence ID" value="KGJ86624.1"/>
    <property type="molecule type" value="Genomic_DNA"/>
</dbReference>
<dbReference type="Proteomes" id="UP000029843">
    <property type="component" value="Unassembled WGS sequence"/>
</dbReference>
<dbReference type="PROSITE" id="PS00080">
    <property type="entry name" value="MULTICOPPER_OXIDASE2"/>
    <property type="match status" value="1"/>
</dbReference>
<dbReference type="PATRIC" id="fig|28229.4.peg.4290"/>
<evidence type="ECO:0000256" key="2">
    <source>
        <dbReference type="ARBA" id="ARBA00023002"/>
    </source>
</evidence>
<dbReference type="InterPro" id="IPR008972">
    <property type="entry name" value="Cupredoxin"/>
</dbReference>
<evidence type="ECO:0000259" key="5">
    <source>
        <dbReference type="Pfam" id="PF07731"/>
    </source>
</evidence>
<dbReference type="Pfam" id="PF07731">
    <property type="entry name" value="Cu-oxidase_2"/>
    <property type="match status" value="1"/>
</dbReference>
<dbReference type="CDD" id="cd13867">
    <property type="entry name" value="CuRO_2_CueO_FtsP"/>
    <property type="match status" value="1"/>
</dbReference>
<dbReference type="InterPro" id="IPR011707">
    <property type="entry name" value="Cu-oxidase-like_N"/>
</dbReference>
<feature type="region of interest" description="Disordered" evidence="3">
    <location>
        <begin position="30"/>
        <end position="54"/>
    </location>
</feature>
<keyword evidence="1" id="KW-0479">Metal-binding</keyword>
<dbReference type="Pfam" id="PF00394">
    <property type="entry name" value="Cu-oxidase"/>
    <property type="match status" value="1"/>
</dbReference>
<dbReference type="AlphaFoldDB" id="A0A099K792"/>
<dbReference type="InterPro" id="IPR045087">
    <property type="entry name" value="Cu-oxidase_fam"/>
</dbReference>
<comment type="caution">
    <text evidence="7">The sequence shown here is derived from an EMBL/GenBank/DDBJ whole genome shotgun (WGS) entry which is preliminary data.</text>
</comment>
<evidence type="ECO:0000313" key="7">
    <source>
        <dbReference type="EMBL" id="KGJ86624.1"/>
    </source>
</evidence>
<feature type="domain" description="Plastocyanin-like" evidence="4">
    <location>
        <begin position="234"/>
        <end position="316"/>
    </location>
</feature>
<evidence type="ECO:0000256" key="3">
    <source>
        <dbReference type="SAM" id="MobiDB-lite"/>
    </source>
</evidence>
<reference evidence="7 8" key="1">
    <citation type="submission" date="2014-08" db="EMBL/GenBank/DDBJ databases">
        <title>Genomic and Phenotypic Diversity of Colwellia psychrerythraea strains from Disparate Marine Basins.</title>
        <authorList>
            <person name="Techtmann S.M."/>
            <person name="Stelling S.C."/>
            <person name="Utturkar S.M."/>
            <person name="Alshibli N."/>
            <person name="Harris A."/>
            <person name="Brown S.D."/>
            <person name="Hazen T.C."/>
        </authorList>
    </citation>
    <scope>NUCLEOTIDE SEQUENCE [LARGE SCALE GENOMIC DNA]</scope>
    <source>
        <strain evidence="7 8">ND2E</strain>
    </source>
</reference>
<accession>A0A099K792</accession>
<proteinExistence type="predicted"/>
<dbReference type="Pfam" id="PF07732">
    <property type="entry name" value="Cu-oxidase_3"/>
    <property type="match status" value="1"/>
</dbReference>
<dbReference type="InterPro" id="IPR001117">
    <property type="entry name" value="Cu-oxidase_2nd"/>
</dbReference>
<feature type="domain" description="Plastocyanin-like" evidence="6">
    <location>
        <begin position="93"/>
        <end position="187"/>
    </location>
</feature>
<sequence length="481" mass="52195">MISRRQFVKNISLGTASLVILGCGGGKNKGGSSIGATPPSSSTSGTNNPLVIPPLIDTRNTTTDLWVRKSQTSILANTVTNTYSYNTATEALGLLGPTLLMENTMTSSVNFINELDVATTAHQHGLHVSGSNDGGPQSRILPGQSRTNVLEIDQPAGTHWYHPHPHGKTGEQVINGLAGLIIIQDQNEINTLPNLPRDYGVNDFPVIIQDKTFNADGTVQYDSAKNYGKRGYLGENILVNGKIEPTVSTPTGWVRFRILNGSNARFYERDDSLSLSNNQAFYVIASDGGLLEAPVQTTSLPIGPGERYEIMVELTASQSVNLRAGKRSILKITADLSGIDNSTANLPHVLASIPSTLNQGQAISREFVLGGDMTINGKKMKMAVINEAVTLGTTEVWYIHGKGARHTFHVHGCSFLVIDRDGANIPAWEKGWKDTVIVSGKRPVRVLVKFNQVADRNSPYMYHCHMLEHEDMGMMGQFTVM</sequence>
<dbReference type="PANTHER" id="PTHR48267:SF1">
    <property type="entry name" value="BILIRUBIN OXIDASE"/>
    <property type="match status" value="1"/>
</dbReference>
<dbReference type="RefSeq" id="WP_052057039.1">
    <property type="nucleotide sequence ID" value="NZ_JQED01000056.1"/>
</dbReference>
<dbReference type="PROSITE" id="PS51257">
    <property type="entry name" value="PROKAR_LIPOPROTEIN"/>
    <property type="match status" value="1"/>
</dbReference>
<dbReference type="PANTHER" id="PTHR48267">
    <property type="entry name" value="CUPREDOXIN SUPERFAMILY PROTEIN"/>
    <property type="match status" value="1"/>
</dbReference>
<dbReference type="GO" id="GO:0047705">
    <property type="term" value="F:bilirubin oxidase activity"/>
    <property type="evidence" value="ECO:0007669"/>
    <property type="project" value="UniProtKB-EC"/>
</dbReference>
<feature type="compositionally biased region" description="Low complexity" evidence="3">
    <location>
        <begin position="34"/>
        <end position="49"/>
    </location>
</feature>
<feature type="domain" description="Plastocyanin-like" evidence="5">
    <location>
        <begin position="373"/>
        <end position="480"/>
    </location>
</feature>
<dbReference type="EC" id="1.3.3.5" evidence="7"/>
<organism evidence="7 8">
    <name type="scientific">Colwellia psychrerythraea</name>
    <name type="common">Vibrio psychroerythus</name>
    <dbReference type="NCBI Taxonomy" id="28229"/>
    <lineage>
        <taxon>Bacteria</taxon>
        <taxon>Pseudomonadati</taxon>
        <taxon>Pseudomonadota</taxon>
        <taxon>Gammaproteobacteria</taxon>
        <taxon>Alteromonadales</taxon>
        <taxon>Colwelliaceae</taxon>
        <taxon>Colwellia</taxon>
    </lineage>
</organism>
<dbReference type="InterPro" id="IPR011706">
    <property type="entry name" value="Cu-oxidase_C"/>
</dbReference>
<protein>
    <submittedName>
        <fullName evidence="7">Bilirubin oxidase</fullName>
        <ecNumber evidence="7">1.3.3.5</ecNumber>
    </submittedName>
</protein>
<dbReference type="Gene3D" id="2.60.40.420">
    <property type="entry name" value="Cupredoxins - blue copper proteins"/>
    <property type="match status" value="3"/>
</dbReference>
<evidence type="ECO:0000313" key="8">
    <source>
        <dbReference type="Proteomes" id="UP000029843"/>
    </source>
</evidence>
<dbReference type="SUPFAM" id="SSF49503">
    <property type="entry name" value="Cupredoxins"/>
    <property type="match status" value="3"/>
</dbReference>
<dbReference type="GO" id="GO:0005507">
    <property type="term" value="F:copper ion binding"/>
    <property type="evidence" value="ECO:0007669"/>
    <property type="project" value="InterPro"/>
</dbReference>
<keyword evidence="2 7" id="KW-0560">Oxidoreductase</keyword>
<dbReference type="CDD" id="cd13890">
    <property type="entry name" value="CuRO_3_CueO_FtsP"/>
    <property type="match status" value="1"/>
</dbReference>
<name>A0A099K792_COLPS</name>
<evidence type="ECO:0000259" key="6">
    <source>
        <dbReference type="Pfam" id="PF07732"/>
    </source>
</evidence>
<evidence type="ECO:0000259" key="4">
    <source>
        <dbReference type="Pfam" id="PF00394"/>
    </source>
</evidence>